<dbReference type="GO" id="GO:0016758">
    <property type="term" value="F:hexosyltransferase activity"/>
    <property type="evidence" value="ECO:0007669"/>
    <property type="project" value="UniProtKB-ARBA"/>
</dbReference>
<dbReference type="Pfam" id="PF13692">
    <property type="entry name" value="Glyco_trans_1_4"/>
    <property type="match status" value="1"/>
</dbReference>
<organism evidence="2 3">
    <name type="scientific">Agrococcus baldri</name>
    <dbReference type="NCBI Taxonomy" id="153730"/>
    <lineage>
        <taxon>Bacteria</taxon>
        <taxon>Bacillati</taxon>
        <taxon>Actinomycetota</taxon>
        <taxon>Actinomycetes</taxon>
        <taxon>Micrococcales</taxon>
        <taxon>Microbacteriaceae</taxon>
        <taxon>Agrococcus</taxon>
    </lineage>
</organism>
<dbReference type="AlphaFoldDB" id="A0AA87RHT3"/>
<dbReference type="SUPFAM" id="SSF53756">
    <property type="entry name" value="UDP-Glycosyltransferase/glycogen phosphorylase"/>
    <property type="match status" value="1"/>
</dbReference>
<dbReference type="Gene3D" id="3.90.550.10">
    <property type="entry name" value="Spore Coat Polysaccharide Biosynthesis Protein SpsA, Chain A"/>
    <property type="match status" value="1"/>
</dbReference>
<dbReference type="EMBL" id="BJUU01000013">
    <property type="protein sequence ID" value="GEK80754.1"/>
    <property type="molecule type" value="Genomic_DNA"/>
</dbReference>
<sequence>MTSPSDFRNDQSLVSIIVPVYGTEAVLPELLNSFLAQTWTAWEAVLVIDGSPDDAAGVARRYAERDPRFRVLETENGGIGRARNLGLDTARGDLIAFCDSDDVLEPEALQVLTAALQSSQVEMATAIGVDFFSGSHRHRNRYWTMHGPQFTRGWATYEVAQMPPLLEDHVVWAKLFRRALIDRIGLRFPEGVQCEDIHPMLQLQLAAGRIAVAPVELYLHRRHEGTVSADYLRASTLGDWLSQAAATIDEVVAHGDRTAVLHYVGVHTLGQWWTRAELVPLVEDSSLVEGIERLAARMVEVLGDDLDELDPVRAAALRFFAAGGPSRRWAGLPAALARLGSSSRRSWDAKSADVVVSPLVAPSPRTAAIVAEAALEAAALLEPDDEREAHLAAELLVSRALLPIAHGFIEDEHAVDLTDRVQQALAGVPEPALRRVAPPSAPLHRPQSETADAAWAILEGLPLRHARLALARVEGEHLVLRGEIELSNPLHVADRLSIVLRSTDGRFQRVAAAWARATDGATTSWSARFVLGTAATGRSIAVTLRRERRGRGPLEVPVVARSLPEQLHGQGETALHLAFESASPVTLRAERRHGTPIAAAPAAAADRRIYAYPNWMSNPYVTMLQTAARAQGTRFDGTVDPRALVSELRSSHEGVVHLQWTSPVTEKARDAAHAEEIVDEVLEALARAREAGRPIIWTVHNVLPHDTRFRDAAIRLHQGFADLSHLIHVLGSTTQEAIGGLYELPVEKLRVLPHSSYAGIYGAGVPQADARAAIGSGAESTQVLFFGQMRPYKGLEHLFGAAAALQDEHPVELLLAGNPTPSVRAEIEQLDATEVQVTSALRFIEDDEVADWFSAADVAVLPYRHILNSGSMHLAATYGLPVILPDEHTITADYGDQAWIRFFDPADAQASIAALLREPWYRDPAVRQAALAYAQERSPYAMAMGFLELLDEVEAIAARDAR</sequence>
<dbReference type="PANTHER" id="PTHR22916:SF3">
    <property type="entry name" value="UDP-GLCNAC:BETAGAL BETA-1,3-N-ACETYLGLUCOSAMINYLTRANSFERASE-LIKE PROTEIN 1"/>
    <property type="match status" value="1"/>
</dbReference>
<reference evidence="2 3" key="1">
    <citation type="submission" date="2019-07" db="EMBL/GenBank/DDBJ databases">
        <title>Whole genome shotgun sequence of Agrococcus baldri NBRC 103055.</title>
        <authorList>
            <person name="Hosoyama A."/>
            <person name="Uohara A."/>
            <person name="Ohji S."/>
            <person name="Ichikawa N."/>
        </authorList>
    </citation>
    <scope>NUCLEOTIDE SEQUENCE [LARGE SCALE GENOMIC DNA]</scope>
    <source>
        <strain evidence="2 3">NBRC 103055</strain>
    </source>
</reference>
<dbReference type="Proteomes" id="UP000321749">
    <property type="component" value="Unassembled WGS sequence"/>
</dbReference>
<evidence type="ECO:0000259" key="1">
    <source>
        <dbReference type="Pfam" id="PF00535"/>
    </source>
</evidence>
<protein>
    <recommendedName>
        <fullName evidence="1">Glycosyltransferase 2-like domain-containing protein</fullName>
    </recommendedName>
</protein>
<dbReference type="SUPFAM" id="SSF53448">
    <property type="entry name" value="Nucleotide-diphospho-sugar transferases"/>
    <property type="match status" value="1"/>
</dbReference>
<proteinExistence type="predicted"/>
<keyword evidence="3" id="KW-1185">Reference proteome</keyword>
<feature type="domain" description="Glycosyltransferase 2-like" evidence="1">
    <location>
        <begin position="15"/>
        <end position="184"/>
    </location>
</feature>
<evidence type="ECO:0000313" key="2">
    <source>
        <dbReference type="EMBL" id="GEK80754.1"/>
    </source>
</evidence>
<accession>A0AA87RHT3</accession>
<dbReference type="PANTHER" id="PTHR22916">
    <property type="entry name" value="GLYCOSYLTRANSFERASE"/>
    <property type="match status" value="1"/>
</dbReference>
<comment type="caution">
    <text evidence="2">The sequence shown here is derived from an EMBL/GenBank/DDBJ whole genome shotgun (WGS) entry which is preliminary data.</text>
</comment>
<dbReference type="InterPro" id="IPR029044">
    <property type="entry name" value="Nucleotide-diphossugar_trans"/>
</dbReference>
<evidence type="ECO:0000313" key="3">
    <source>
        <dbReference type="Proteomes" id="UP000321749"/>
    </source>
</evidence>
<name>A0AA87RHT3_9MICO</name>
<dbReference type="Pfam" id="PF00535">
    <property type="entry name" value="Glycos_transf_2"/>
    <property type="match status" value="1"/>
</dbReference>
<gene>
    <name evidence="2" type="ORF">ABA31_21050</name>
</gene>
<dbReference type="InterPro" id="IPR001173">
    <property type="entry name" value="Glyco_trans_2-like"/>
</dbReference>
<dbReference type="Gene3D" id="3.40.50.2000">
    <property type="entry name" value="Glycogen Phosphorylase B"/>
    <property type="match status" value="1"/>
</dbReference>